<organism evidence="1 2">
    <name type="scientific">Algoriphagus pacificus</name>
    <dbReference type="NCBI Taxonomy" id="2811234"/>
    <lineage>
        <taxon>Bacteria</taxon>
        <taxon>Pseudomonadati</taxon>
        <taxon>Bacteroidota</taxon>
        <taxon>Cytophagia</taxon>
        <taxon>Cytophagales</taxon>
        <taxon>Cyclobacteriaceae</taxon>
        <taxon>Algoriphagus</taxon>
    </lineage>
</organism>
<dbReference type="RefSeq" id="WP_206584871.1">
    <property type="nucleotide sequence ID" value="NZ_JAFKCU010000001.1"/>
</dbReference>
<dbReference type="Proteomes" id="UP000664480">
    <property type="component" value="Unassembled WGS sequence"/>
</dbReference>
<accession>A0ABS3CCF4</accession>
<evidence type="ECO:0000313" key="1">
    <source>
        <dbReference type="EMBL" id="MBN7814214.1"/>
    </source>
</evidence>
<comment type="caution">
    <text evidence="1">The sequence shown here is derived from an EMBL/GenBank/DDBJ whole genome shotgun (WGS) entry which is preliminary data.</text>
</comment>
<name>A0ABS3CCF4_9BACT</name>
<proteinExistence type="predicted"/>
<reference evidence="1 2" key="1">
    <citation type="submission" date="2021-03" db="EMBL/GenBank/DDBJ databases">
        <title>novel species isolated from a fishpond in China.</title>
        <authorList>
            <person name="Lu H."/>
            <person name="Cai Z."/>
        </authorList>
    </citation>
    <scope>NUCLEOTIDE SEQUENCE [LARGE SCALE GENOMIC DNA]</scope>
    <source>
        <strain evidence="1 2">YJ13C</strain>
    </source>
</reference>
<dbReference type="Pfam" id="PF13031">
    <property type="entry name" value="DUF3892"/>
    <property type="match status" value="1"/>
</dbReference>
<sequence length="96" mass="10945">MASRHQIRCINKDDRYNPQERITHIGGVNHDGTRWKITTDEGIRGIESGEWEFYVRTAGMQDVNVIVSISRSGRKYLRTTADGLDPNNLLSLNECP</sequence>
<evidence type="ECO:0000313" key="2">
    <source>
        <dbReference type="Proteomes" id="UP000664480"/>
    </source>
</evidence>
<gene>
    <name evidence="1" type="ORF">J0A69_02185</name>
</gene>
<dbReference type="InterPro" id="IPR024997">
    <property type="entry name" value="DUF3892"/>
</dbReference>
<protein>
    <submittedName>
        <fullName evidence="1">DUF3892 domain-containing protein</fullName>
    </submittedName>
</protein>
<dbReference type="EMBL" id="JAFKCU010000001">
    <property type="protein sequence ID" value="MBN7814214.1"/>
    <property type="molecule type" value="Genomic_DNA"/>
</dbReference>
<keyword evidence="2" id="KW-1185">Reference proteome</keyword>